<gene>
    <name evidence="2" type="ORF">K9W45_13165</name>
</gene>
<dbReference type="AlphaFoldDB" id="A0A9Y1BL52"/>
<dbReference type="Proteomes" id="UP001201020">
    <property type="component" value="Chromosome"/>
</dbReference>
<keyword evidence="1" id="KW-0175">Coiled coil</keyword>
<dbReference type="EMBL" id="CP084166">
    <property type="protein sequence ID" value="UJG40772.1"/>
    <property type="molecule type" value="Genomic_DNA"/>
</dbReference>
<reference evidence="2" key="1">
    <citation type="journal article" date="2022" name="Nat. Microbiol.">
        <title>Unique mobile elements and scalable gene flow at the prokaryote-eukaryote boundary revealed by circularized Asgard archaea genomes.</title>
        <authorList>
            <person name="Wu F."/>
            <person name="Speth D.R."/>
            <person name="Philosof A."/>
            <person name="Cremiere A."/>
            <person name="Narayanan A."/>
            <person name="Barco R.A."/>
            <person name="Connon S.A."/>
            <person name="Amend J.P."/>
            <person name="Antoshechkin I.A."/>
            <person name="Orphan V.J."/>
        </authorList>
    </citation>
    <scope>NUCLEOTIDE SEQUENCE</scope>
    <source>
        <strain evidence="2">PM71</strain>
    </source>
</reference>
<evidence type="ECO:0000256" key="1">
    <source>
        <dbReference type="SAM" id="Coils"/>
    </source>
</evidence>
<accession>A0A9Y1BL52</accession>
<sequence length="189" mass="21870">MKNKIRRTDSLAYATGSIIESFQTYYEKWNDTVSKLENLGPIIIEKINKALKEKNSLNKLKNGVVKHLSSLGSLFSMLDEIYADGHVLMMEIDGLDFPVKTAQEIIKHNKKEQFKTETIRTVVKNLSKTINFFNENGGDTQLIQSSLSSFNEEFKEYKKIISKTRKLLEKLNNELNENHNKAKKYSDRF</sequence>
<proteinExistence type="predicted"/>
<feature type="coiled-coil region" evidence="1">
    <location>
        <begin position="154"/>
        <end position="188"/>
    </location>
</feature>
<organism evidence="2">
    <name type="scientific">Candidatus Heimdallarchaeum aukensis</name>
    <dbReference type="NCBI Taxonomy" id="2876573"/>
    <lineage>
        <taxon>Archaea</taxon>
        <taxon>Promethearchaeati</taxon>
        <taxon>Candidatus Heimdallarchaeota</taxon>
        <taxon>Candidatus Heimdallarchaeia (ex Rinke et al. 2021) (nom. nud.)</taxon>
        <taxon>Candidatus Heimdallarchaeales</taxon>
        <taxon>Candidatus Heimdallarchaeaceae</taxon>
        <taxon>Candidatus Heimdallarchaeum</taxon>
    </lineage>
</organism>
<protein>
    <submittedName>
        <fullName evidence="2">Uncharacterized protein</fullName>
    </submittedName>
</protein>
<name>A0A9Y1BL52_9ARCH</name>
<evidence type="ECO:0000313" key="2">
    <source>
        <dbReference type="EMBL" id="UJG40772.1"/>
    </source>
</evidence>